<dbReference type="InterPro" id="IPR039568">
    <property type="entry name" value="Peptidase_MA-like_dom"/>
</dbReference>
<organism evidence="3">
    <name type="scientific">Moorella thermoacetica Y72</name>
    <dbReference type="NCBI Taxonomy" id="1325331"/>
    <lineage>
        <taxon>Bacteria</taxon>
        <taxon>Bacillati</taxon>
        <taxon>Bacillota</taxon>
        <taxon>Clostridia</taxon>
        <taxon>Neomoorellales</taxon>
        <taxon>Neomoorellaceae</taxon>
        <taxon>Neomoorella</taxon>
    </lineage>
</organism>
<dbReference type="AlphaFoldDB" id="A0A0S6U9G4"/>
<feature type="transmembrane region" description="Helical" evidence="1">
    <location>
        <begin position="25"/>
        <end position="46"/>
    </location>
</feature>
<sequence length="314" mass="35116">MILSPGCCIIETGSFPGEGRNMFQAWWQVFLIFCLIFLVLTGGLFFSQTELPRTVTYGLMRQLIAGYTAWQTRGWASLTSTHFILRYQPGDADVAPLVLETAEAAYEPASRLLGYRPGGKLLILLYPDRASLARQFGWPASEGAMGVYWGGVVRVLSPHDWVESQDPSEVAAIFKTAGPVAHEFTHLLVDMKARGNYPRWLTEGVAQEVERRLTGFTMPGSDRAQAWYPLKDMDRGFDSLPDQSLAYRQSWLIVDFLVRERGITTLRQLLASLGEGDTLDQAFRQVLGLSLDDFEKNFKKSVPVERARVSLPAG</sequence>
<keyword evidence="1" id="KW-0472">Membrane</keyword>
<gene>
    <name evidence="3" type="ORF">MTY_0986</name>
</gene>
<dbReference type="Proteomes" id="UP000063718">
    <property type="component" value="Unassembled WGS sequence"/>
</dbReference>
<feature type="domain" description="Peptidase MA-like" evidence="2">
    <location>
        <begin position="178"/>
        <end position="302"/>
    </location>
</feature>
<evidence type="ECO:0000256" key="1">
    <source>
        <dbReference type="SAM" id="Phobius"/>
    </source>
</evidence>
<name>A0A0S6U9G4_NEOTH</name>
<dbReference type="EMBL" id="DF238840">
    <property type="protein sequence ID" value="GAF25650.1"/>
    <property type="molecule type" value="Genomic_DNA"/>
</dbReference>
<evidence type="ECO:0000259" key="2">
    <source>
        <dbReference type="Pfam" id="PF13485"/>
    </source>
</evidence>
<dbReference type="Pfam" id="PF13485">
    <property type="entry name" value="Peptidase_MA_2"/>
    <property type="match status" value="1"/>
</dbReference>
<protein>
    <submittedName>
        <fullName evidence="3">Membrane GTPase LepA</fullName>
    </submittedName>
</protein>
<keyword evidence="1" id="KW-0812">Transmembrane</keyword>
<reference evidence="3" key="1">
    <citation type="journal article" date="2014" name="Gene">
        <title>Genome-guided analysis of transformation efficiency and carbon dioxide assimilation by Moorella thermoacetica Y72.</title>
        <authorList>
            <person name="Tsukahara K."/>
            <person name="Kita A."/>
            <person name="Nakashimada Y."/>
            <person name="Hoshino T."/>
            <person name="Murakami K."/>
        </authorList>
    </citation>
    <scope>NUCLEOTIDE SEQUENCE [LARGE SCALE GENOMIC DNA]</scope>
    <source>
        <strain evidence="3">Y72</strain>
    </source>
</reference>
<evidence type="ECO:0000313" key="3">
    <source>
        <dbReference type="EMBL" id="GAF25650.1"/>
    </source>
</evidence>
<proteinExistence type="predicted"/>
<keyword evidence="1" id="KW-1133">Transmembrane helix</keyword>
<accession>A0A0S6U9G4</accession>